<evidence type="ECO:0000313" key="1">
    <source>
        <dbReference type="EMBL" id="EAR21706.1"/>
    </source>
</evidence>
<organism evidence="1 2">
    <name type="scientific">Nitrococcus mobilis Nb-231</name>
    <dbReference type="NCBI Taxonomy" id="314278"/>
    <lineage>
        <taxon>Bacteria</taxon>
        <taxon>Pseudomonadati</taxon>
        <taxon>Pseudomonadota</taxon>
        <taxon>Gammaproteobacteria</taxon>
        <taxon>Chromatiales</taxon>
        <taxon>Ectothiorhodospiraceae</taxon>
        <taxon>Nitrococcus</taxon>
    </lineage>
</organism>
<dbReference type="Proteomes" id="UP000003374">
    <property type="component" value="Unassembled WGS sequence"/>
</dbReference>
<dbReference type="InterPro" id="IPR025187">
    <property type="entry name" value="DUF4112"/>
</dbReference>
<dbReference type="EMBL" id="AAOF01000006">
    <property type="protein sequence ID" value="EAR21706.1"/>
    <property type="molecule type" value="Genomic_DNA"/>
</dbReference>
<keyword evidence="2" id="KW-1185">Reference proteome</keyword>
<dbReference type="AlphaFoldDB" id="A4BR84"/>
<evidence type="ECO:0000313" key="2">
    <source>
        <dbReference type="Proteomes" id="UP000003374"/>
    </source>
</evidence>
<protein>
    <recommendedName>
        <fullName evidence="3">DUF4112 domain-containing protein</fullName>
    </recommendedName>
</protein>
<dbReference type="PANTHER" id="PTHR35519">
    <property type="entry name" value="MEMBRANE PROTEINS"/>
    <property type="match status" value="1"/>
</dbReference>
<dbReference type="Pfam" id="PF13430">
    <property type="entry name" value="DUF4112"/>
    <property type="match status" value="1"/>
</dbReference>
<reference evidence="1 2" key="1">
    <citation type="submission" date="2006-02" db="EMBL/GenBank/DDBJ databases">
        <authorList>
            <person name="Waterbury J."/>
            <person name="Ferriera S."/>
            <person name="Johnson J."/>
            <person name="Kravitz S."/>
            <person name="Halpern A."/>
            <person name="Remington K."/>
            <person name="Beeson K."/>
            <person name="Tran B."/>
            <person name="Rogers Y.-H."/>
            <person name="Friedman R."/>
            <person name="Venter J.C."/>
        </authorList>
    </citation>
    <scope>NUCLEOTIDE SEQUENCE [LARGE SCALE GENOMIC DNA]</scope>
    <source>
        <strain evidence="1 2">Nb-231</strain>
    </source>
</reference>
<accession>A4BR84</accession>
<dbReference type="STRING" id="314278.NB231_03215"/>
<dbReference type="HOGENOM" id="CLU_116315_3_2_6"/>
<dbReference type="RefSeq" id="WP_004999689.1">
    <property type="nucleotide sequence ID" value="NZ_CH672427.1"/>
</dbReference>
<name>A4BR84_9GAMM</name>
<dbReference type="PANTHER" id="PTHR35519:SF2">
    <property type="entry name" value="PH DOMAIN PROTEIN"/>
    <property type="match status" value="1"/>
</dbReference>
<proteinExistence type="predicted"/>
<evidence type="ECO:0008006" key="3">
    <source>
        <dbReference type="Google" id="ProtNLM"/>
    </source>
</evidence>
<dbReference type="OrthoDB" id="513552at2"/>
<comment type="caution">
    <text evidence="1">The sequence shown here is derived from an EMBL/GenBank/DDBJ whole genome shotgun (WGS) entry which is preliminary data.</text>
</comment>
<gene>
    <name evidence="1" type="ORF">NB231_03215</name>
</gene>
<dbReference type="eggNOG" id="ENOG5032RYR">
    <property type="taxonomic scope" value="Bacteria"/>
</dbReference>
<sequence>MRQGEIFSATQSPETLKRFRRLQRLAQLLDSEFQIPGTRWRFGLDPLIGLVPGLGDAASAVISLWLIAEAKRLGAPSASLRKMLRNVLVDSVAGSIPVLGDAFDAGYKANLRNVALLERALFEPGRKETTG</sequence>